<dbReference type="PROSITE" id="PS51722">
    <property type="entry name" value="G_TR_2"/>
    <property type="match status" value="1"/>
</dbReference>
<evidence type="ECO:0000256" key="4">
    <source>
        <dbReference type="ARBA" id="ARBA00023134"/>
    </source>
</evidence>
<dbReference type="InterPro" id="IPR009001">
    <property type="entry name" value="Transl_elong_EF1A/Init_IF2_C"/>
</dbReference>
<dbReference type="PRINTS" id="PR00315">
    <property type="entry name" value="ELONGATNFCT"/>
</dbReference>
<comment type="similarity">
    <text evidence="1">Belongs to the TRAFAC class translation factor GTPase superfamily. Classic translation factor GTPase family. EF-Tu/EF-1A subfamily.</text>
</comment>
<keyword evidence="4" id="KW-0342">GTP-binding</keyword>
<keyword evidence="2" id="KW-0597">Phosphoprotein</keyword>
<dbReference type="InterPro" id="IPR027417">
    <property type="entry name" value="P-loop_NTPase"/>
</dbReference>
<dbReference type="OrthoDB" id="342024at2759"/>
<evidence type="ECO:0000256" key="2">
    <source>
        <dbReference type="ARBA" id="ARBA00022553"/>
    </source>
</evidence>
<dbReference type="EMBL" id="HG994591">
    <property type="protein sequence ID" value="CAF2820680.1"/>
    <property type="molecule type" value="Genomic_DNA"/>
</dbReference>
<dbReference type="Pfam" id="PF00009">
    <property type="entry name" value="GTP_EFTU"/>
    <property type="match status" value="1"/>
</dbReference>
<dbReference type="GO" id="GO:0005525">
    <property type="term" value="F:GTP binding"/>
    <property type="evidence" value="ECO:0007669"/>
    <property type="project" value="UniProtKB-KW"/>
</dbReference>
<organism evidence="5 6">
    <name type="scientific">Lepeophtheirus salmonis</name>
    <name type="common">Salmon louse</name>
    <name type="synonym">Caligus salmonis</name>
    <dbReference type="NCBI Taxonomy" id="72036"/>
    <lineage>
        <taxon>Eukaryota</taxon>
        <taxon>Metazoa</taxon>
        <taxon>Ecdysozoa</taxon>
        <taxon>Arthropoda</taxon>
        <taxon>Crustacea</taxon>
        <taxon>Multicrustacea</taxon>
        <taxon>Hexanauplia</taxon>
        <taxon>Copepoda</taxon>
        <taxon>Siphonostomatoida</taxon>
        <taxon>Caligidae</taxon>
        <taxon>Lepeophtheirus</taxon>
    </lineage>
</organism>
<dbReference type="Pfam" id="PF22594">
    <property type="entry name" value="GTP-eEF1A_C"/>
    <property type="match status" value="1"/>
</dbReference>
<dbReference type="AlphaFoldDB" id="A0A7R8CME8"/>
<evidence type="ECO:0000256" key="3">
    <source>
        <dbReference type="ARBA" id="ARBA00022741"/>
    </source>
</evidence>
<evidence type="ECO:0000313" key="6">
    <source>
        <dbReference type="Proteomes" id="UP000675881"/>
    </source>
</evidence>
<dbReference type="InterPro" id="IPR050100">
    <property type="entry name" value="TRAFAC_GTPase_members"/>
</dbReference>
<keyword evidence="6" id="KW-1185">Reference proteome</keyword>
<protein>
    <submittedName>
        <fullName evidence="5">HBS1</fullName>
    </submittedName>
</protein>
<dbReference type="Gene3D" id="3.40.50.300">
    <property type="entry name" value="P-loop containing nucleotide triphosphate hydrolases"/>
    <property type="match status" value="1"/>
</dbReference>
<dbReference type="InterPro" id="IPR054696">
    <property type="entry name" value="GTP-eEF1A_C"/>
</dbReference>
<keyword evidence="3" id="KW-0547">Nucleotide-binding</keyword>
<name>A0A7R8CME8_LEPSM</name>
<evidence type="ECO:0000256" key="1">
    <source>
        <dbReference type="ARBA" id="ARBA00007249"/>
    </source>
</evidence>
<gene>
    <name evidence="5" type="ORF">LSAA_3664</name>
</gene>
<reference evidence="5" key="1">
    <citation type="submission" date="2021-02" db="EMBL/GenBank/DDBJ databases">
        <authorList>
            <person name="Bekaert M."/>
        </authorList>
    </citation>
    <scope>NUCLEOTIDE SEQUENCE</scope>
    <source>
        <strain evidence="5">IoA-00</strain>
    </source>
</reference>
<dbReference type="GO" id="GO:0003924">
    <property type="term" value="F:GTPase activity"/>
    <property type="evidence" value="ECO:0007669"/>
    <property type="project" value="InterPro"/>
</dbReference>
<dbReference type="Proteomes" id="UP000675881">
    <property type="component" value="Chromosome 12"/>
</dbReference>
<dbReference type="InterPro" id="IPR000795">
    <property type="entry name" value="T_Tr_GTP-bd_dom"/>
</dbReference>
<proteinExistence type="inferred from homology"/>
<dbReference type="SUPFAM" id="SSF52540">
    <property type="entry name" value="P-loop containing nucleoside triphosphate hydrolases"/>
    <property type="match status" value="1"/>
</dbReference>
<evidence type="ECO:0000313" key="5">
    <source>
        <dbReference type="EMBL" id="CAF2820680.1"/>
    </source>
</evidence>
<sequence length="483" mass="53740">MSRHREIRKIDLDDYEDDDYGSSYPESICELSTSMEKEFIYERSGKSPKMTEFLNPGEWGVECEEDSSNLSPPLPLLSPEDNERMGEALEEILDVLGLDSIPESRIKDQIWKQRDAEESLHSLLPLYPPTTTKAESLAPKALPMRRMPIAEEEAAAPLPFKILTQGLPTLPSQPAMLLQCAKTTLTWTCGFREINYCGAFPTHNMGEVSSKTLHKYEIESKKSGKSSFSYAWVLDETSEERSRGITINCGSVQFSTNSKTIHILDAPGHKDFIPNMISGTYQADAAILVINSNTGEFEVGLDSGGQTREHGLLLRSLGINPIIIAINKLDTQIGYKNQDITYIPISGLTGDNLTEPSTHLIYWKTKFKTLLHCIDDLNPPERLLQKPFRMSVSDVFKAEQSSGISISGQNSSLAKLVSLLNKSNGQVIKKKPRCLPKNSNAVVEIQTETAVGLELYSDYRDLGRFMLRCDGRTLAAGIVTQIL</sequence>
<dbReference type="PANTHER" id="PTHR23115">
    <property type="entry name" value="TRANSLATION FACTOR"/>
    <property type="match status" value="1"/>
</dbReference>
<accession>A0A7R8CME8</accession>
<dbReference type="SUPFAM" id="SSF50465">
    <property type="entry name" value="EF-Tu/eEF-1alpha/eIF2-gamma C-terminal domain"/>
    <property type="match status" value="1"/>
</dbReference>
<dbReference type="Gene3D" id="2.40.30.10">
    <property type="entry name" value="Translation factors"/>
    <property type="match status" value="1"/>
</dbReference>